<dbReference type="Proteomes" id="UP000755585">
    <property type="component" value="Unassembled WGS sequence"/>
</dbReference>
<dbReference type="Pfam" id="PF04672">
    <property type="entry name" value="Methyltransf_19"/>
    <property type="match status" value="1"/>
</dbReference>
<feature type="compositionally biased region" description="Low complexity" evidence="1">
    <location>
        <begin position="1"/>
        <end position="20"/>
    </location>
</feature>
<dbReference type="InterPro" id="IPR006764">
    <property type="entry name" value="SAM_dep_MeTrfase_SAV2177_type"/>
</dbReference>
<evidence type="ECO:0000313" key="2">
    <source>
        <dbReference type="EMBL" id="MBP2354958.1"/>
    </source>
</evidence>
<accession>A0ABS4UTJ1</accession>
<evidence type="ECO:0008006" key="4">
    <source>
        <dbReference type="Google" id="ProtNLM"/>
    </source>
</evidence>
<organism evidence="2 3">
    <name type="scientific">Kribbella aluminosa</name>
    <dbReference type="NCBI Taxonomy" id="416017"/>
    <lineage>
        <taxon>Bacteria</taxon>
        <taxon>Bacillati</taxon>
        <taxon>Actinomycetota</taxon>
        <taxon>Actinomycetes</taxon>
        <taxon>Propionibacteriales</taxon>
        <taxon>Kribbellaceae</taxon>
        <taxon>Kribbella</taxon>
    </lineage>
</organism>
<name>A0ABS4UTJ1_9ACTN</name>
<feature type="region of interest" description="Disordered" evidence="1">
    <location>
        <begin position="1"/>
        <end position="98"/>
    </location>
</feature>
<dbReference type="Gene3D" id="3.40.50.150">
    <property type="entry name" value="Vaccinia Virus protein VP39"/>
    <property type="match status" value="1"/>
</dbReference>
<dbReference type="RefSeq" id="WP_209697689.1">
    <property type="nucleotide sequence ID" value="NZ_BAAAVU010000015.1"/>
</dbReference>
<protein>
    <recommendedName>
        <fullName evidence="4">HTH merR-type domain-containing protein</fullName>
    </recommendedName>
</protein>
<feature type="region of interest" description="Disordered" evidence="1">
    <location>
        <begin position="323"/>
        <end position="346"/>
    </location>
</feature>
<gene>
    <name evidence="2" type="ORF">JOF29_006068</name>
</gene>
<reference evidence="2 3" key="1">
    <citation type="submission" date="2021-03" db="EMBL/GenBank/DDBJ databases">
        <title>Sequencing the genomes of 1000 actinobacteria strains.</title>
        <authorList>
            <person name="Klenk H.-P."/>
        </authorList>
    </citation>
    <scope>NUCLEOTIDE SEQUENCE [LARGE SCALE GENOMIC DNA]</scope>
    <source>
        <strain evidence="2 3">DSM 18824</strain>
    </source>
</reference>
<dbReference type="InterPro" id="IPR029063">
    <property type="entry name" value="SAM-dependent_MTases_sf"/>
</dbReference>
<sequence length="450" mass="49976">MLRGLLTTRSRSRPTLPESSAQASLTEPADSPPRGVEDSSPAGAADVRELTRRRRADPPSALTAPDEPRTRPTPERRTTWHRSAARTGTRSRQGSARLGRLNWTRFREAALDGKEAWAPERKLVGGLAKDFPELGLLFGRIEAGRGRAVKRLAADPRLRQWIHCSPGYPMTGSANDTYRIVLPNHPRRKVLYLTDDPVIVAHTRALRRTGISDQVRVITADPFRPLEVRRHPELDGWIDWSQPVVVVFGDTWMHYPGPADQVAELMQDWVDQLVDGSYTMSTHLLQPDSNEGARRAQLLVTRLDSTPIDTLRFRTREEIESLFPKQEMPDGLSTGPTRDPDRETPSPGLLDAWVVDGIGQVTGSSPPAPSPYSTGTAEVSRSTGYTMRQLNALAKSGLLPAVKGPRGRYQFDPDEVREILTTWKHLAAKGLKPPGRLPLHQPAMPLDGFQ</sequence>
<feature type="compositionally biased region" description="Basic and acidic residues" evidence="1">
    <location>
        <begin position="66"/>
        <end position="78"/>
    </location>
</feature>
<comment type="caution">
    <text evidence="2">The sequence shown here is derived from an EMBL/GenBank/DDBJ whole genome shotgun (WGS) entry which is preliminary data.</text>
</comment>
<evidence type="ECO:0000256" key="1">
    <source>
        <dbReference type="SAM" id="MobiDB-lite"/>
    </source>
</evidence>
<dbReference type="SUPFAM" id="SSF53335">
    <property type="entry name" value="S-adenosyl-L-methionine-dependent methyltransferases"/>
    <property type="match status" value="1"/>
</dbReference>
<proteinExistence type="predicted"/>
<evidence type="ECO:0000313" key="3">
    <source>
        <dbReference type="Proteomes" id="UP000755585"/>
    </source>
</evidence>
<dbReference type="EMBL" id="JAGINT010000002">
    <property type="protein sequence ID" value="MBP2354958.1"/>
    <property type="molecule type" value="Genomic_DNA"/>
</dbReference>
<keyword evidence="3" id="KW-1185">Reference proteome</keyword>